<evidence type="ECO:0000313" key="1">
    <source>
        <dbReference type="EMBL" id="KAI4863507.1"/>
    </source>
</evidence>
<sequence>MFSKTLLVLVGLLCQPGLSQSAPAPVVDLGYAMYQGFYNETYDINIYRGMRYAAPPVGKLRWQRPHPPTYNRSQVNQAIDYGSQCPQSRENVPGPSPPVPSGSEDCLFLNVVAPASKKNLPVMVWIHGGGYGLMNGSIDLSSMMHTNGNSFITVTLNYRLGAFGFLSSAEVAESGVLNAGIHDMQSALQWVQKYIHLFGGNPRQVTIAGESAGGGGTMLLAMAYGGGFNTALFQGVIASSPYLPTQWEYDDITPTEFYYQFADTVGCLTEETRGEDSIFECLVSADTVDLQNASSIVSPSALYGQWAFIPVTDGTMLQERPISQLVEGGNINGIRILTSNNANEGPAFTPPDIASESAFRRFLFDTYPRLSEENVTNILALYSVPADTSSILADSDGENPPYSTTNSQFAFGWQQAATNLYAETTFICSSYWLADAFAKKEGGKAWRYQFSVPPALHSLDLEPMFEPADTTGGGIDEVFRTAFQQLWGNFIVNGDPALTSVQIDAADHGNIMAAGSGLWQQWSGLPGESSMLSINMTGGVPANSSSSPPLEAAFKIAEATSWEGGRGDRCQLWAELGPWIVA</sequence>
<accession>A0ACB9YW89</accession>
<dbReference type="EMBL" id="MU393502">
    <property type="protein sequence ID" value="KAI4863507.1"/>
    <property type="molecule type" value="Genomic_DNA"/>
</dbReference>
<protein>
    <submittedName>
        <fullName evidence="1">Alpha/beta-hydrolase</fullName>
    </submittedName>
</protein>
<name>A0ACB9YW89_9PEZI</name>
<keyword evidence="2" id="KW-1185">Reference proteome</keyword>
<organism evidence="1 2">
    <name type="scientific">Hypoxylon rubiginosum</name>
    <dbReference type="NCBI Taxonomy" id="110542"/>
    <lineage>
        <taxon>Eukaryota</taxon>
        <taxon>Fungi</taxon>
        <taxon>Dikarya</taxon>
        <taxon>Ascomycota</taxon>
        <taxon>Pezizomycotina</taxon>
        <taxon>Sordariomycetes</taxon>
        <taxon>Xylariomycetidae</taxon>
        <taxon>Xylariales</taxon>
        <taxon>Hypoxylaceae</taxon>
        <taxon>Hypoxylon</taxon>
    </lineage>
</organism>
<reference evidence="1 2" key="1">
    <citation type="journal article" date="2022" name="New Phytol.">
        <title>Ecological generalism drives hyperdiversity of secondary metabolite gene clusters in xylarialean endophytes.</title>
        <authorList>
            <person name="Franco M.E.E."/>
            <person name="Wisecaver J.H."/>
            <person name="Arnold A.E."/>
            <person name="Ju Y.M."/>
            <person name="Slot J.C."/>
            <person name="Ahrendt S."/>
            <person name="Moore L.P."/>
            <person name="Eastman K.E."/>
            <person name="Scott K."/>
            <person name="Konkel Z."/>
            <person name="Mondo S.J."/>
            <person name="Kuo A."/>
            <person name="Hayes R.D."/>
            <person name="Haridas S."/>
            <person name="Andreopoulos B."/>
            <person name="Riley R."/>
            <person name="LaButti K."/>
            <person name="Pangilinan J."/>
            <person name="Lipzen A."/>
            <person name="Amirebrahimi M."/>
            <person name="Yan J."/>
            <person name="Adam C."/>
            <person name="Keymanesh K."/>
            <person name="Ng V."/>
            <person name="Louie K."/>
            <person name="Northen T."/>
            <person name="Drula E."/>
            <person name="Henrissat B."/>
            <person name="Hsieh H.M."/>
            <person name="Youens-Clark K."/>
            <person name="Lutzoni F."/>
            <person name="Miadlikowska J."/>
            <person name="Eastwood D.C."/>
            <person name="Hamelin R.C."/>
            <person name="Grigoriev I.V."/>
            <person name="U'Ren J.M."/>
        </authorList>
    </citation>
    <scope>NUCLEOTIDE SEQUENCE [LARGE SCALE GENOMIC DNA]</scope>
    <source>
        <strain evidence="1 2">CBS 119005</strain>
    </source>
</reference>
<comment type="caution">
    <text evidence="1">The sequence shown here is derived from an EMBL/GenBank/DDBJ whole genome shotgun (WGS) entry which is preliminary data.</text>
</comment>
<dbReference type="Proteomes" id="UP001497700">
    <property type="component" value="Unassembled WGS sequence"/>
</dbReference>
<evidence type="ECO:0000313" key="2">
    <source>
        <dbReference type="Proteomes" id="UP001497700"/>
    </source>
</evidence>
<proteinExistence type="predicted"/>
<gene>
    <name evidence="1" type="ORF">F4820DRAFT_370045</name>
</gene>